<keyword evidence="1" id="KW-0238">DNA-binding</keyword>
<dbReference type="GO" id="GO:0015074">
    <property type="term" value="P:DNA integration"/>
    <property type="evidence" value="ECO:0007669"/>
    <property type="project" value="InterPro"/>
</dbReference>
<dbReference type="InterPro" id="IPR052925">
    <property type="entry name" value="Phage_Integrase-like_Recomb"/>
</dbReference>
<dbReference type="EMBL" id="LWDE02000883">
    <property type="protein sequence ID" value="KAE8243501.1"/>
    <property type="molecule type" value="Genomic_DNA"/>
</dbReference>
<gene>
    <name evidence="4" type="ORF">A4X06_0g6269</name>
</gene>
<dbReference type="InterPro" id="IPR013762">
    <property type="entry name" value="Integrase-like_cat_sf"/>
</dbReference>
<dbReference type="InterPro" id="IPR010998">
    <property type="entry name" value="Integrase_recombinase_N"/>
</dbReference>
<feature type="region of interest" description="Disordered" evidence="3">
    <location>
        <begin position="1"/>
        <end position="26"/>
    </location>
</feature>
<sequence>MRSLLLDDASPSSTTGRGLGGSNAVGAGTETAYIPTSGSKLDTPAELMLRRSLFPNAPTVERLLTWRPGVNLSFALLTSSGNHLPNSKTHQAQALRELRSSIEENTRQNYGSGIGIFLAFAFDHGLAVADIFPVSEGVLLAFVGSCCGVRSARTVKNYLSALSCWHRMWGQQWRIFPMVTQTLKGVAKLAPQKKPLRLPIDTIDLLAVRAFLQPTTNSFHAAVWACALLSFFGVCRLSENTSPSAKFVDPSRHVTKDRIEPFREVAGVLAVEVRLPWTKTTHTDGGRKVLSTADGLLDPIHALRWHLTFNTVASAIPSTTTLFAYRVKAGRGWRLVPLTKKTFLDAFSAALRAAGRPTFPGHSFRIGGACFYWHRGATIPELKLLGNWASDSFKVYLRDPLSGLVPVQQRLLQM</sequence>
<keyword evidence="2" id="KW-0233">DNA recombination</keyword>
<dbReference type="PANTHER" id="PTHR34605">
    <property type="entry name" value="PHAGE_INTEGRASE DOMAIN-CONTAINING PROTEIN"/>
    <property type="match status" value="1"/>
</dbReference>
<reference evidence="4" key="2">
    <citation type="journal article" date="2019" name="IMA Fungus">
        <title>Genome sequencing and comparison of five Tilletia species to identify candidate genes for the detection of regulated species infecting wheat.</title>
        <authorList>
            <person name="Nguyen H.D.T."/>
            <person name="Sultana T."/>
            <person name="Kesanakurti P."/>
            <person name="Hambleton S."/>
        </authorList>
    </citation>
    <scope>NUCLEOTIDE SEQUENCE</scope>
    <source>
        <strain evidence="4">DAOMC 236426</strain>
    </source>
</reference>
<dbReference type="AlphaFoldDB" id="A0A8X7MP43"/>
<dbReference type="SUPFAM" id="SSF56349">
    <property type="entry name" value="DNA breaking-rejoining enzymes"/>
    <property type="match status" value="1"/>
</dbReference>
<organism evidence="4 5">
    <name type="scientific">Tilletia controversa</name>
    <name type="common">dwarf bunt fungus</name>
    <dbReference type="NCBI Taxonomy" id="13291"/>
    <lineage>
        <taxon>Eukaryota</taxon>
        <taxon>Fungi</taxon>
        <taxon>Dikarya</taxon>
        <taxon>Basidiomycota</taxon>
        <taxon>Ustilaginomycotina</taxon>
        <taxon>Exobasidiomycetes</taxon>
        <taxon>Tilletiales</taxon>
        <taxon>Tilletiaceae</taxon>
        <taxon>Tilletia</taxon>
    </lineage>
</organism>
<proteinExistence type="predicted"/>
<reference evidence="4" key="1">
    <citation type="submission" date="2016-04" db="EMBL/GenBank/DDBJ databases">
        <authorList>
            <person name="Nguyen H.D."/>
            <person name="Samba Siva P."/>
            <person name="Cullis J."/>
            <person name="Levesque C.A."/>
            <person name="Hambleton S."/>
        </authorList>
    </citation>
    <scope>NUCLEOTIDE SEQUENCE</scope>
    <source>
        <strain evidence="4">DAOMC 236426</strain>
    </source>
</reference>
<keyword evidence="5" id="KW-1185">Reference proteome</keyword>
<name>A0A8X7MP43_9BASI</name>
<dbReference type="GO" id="GO:0006310">
    <property type="term" value="P:DNA recombination"/>
    <property type="evidence" value="ECO:0007669"/>
    <property type="project" value="UniProtKB-KW"/>
</dbReference>
<dbReference type="Gene3D" id="1.10.150.130">
    <property type="match status" value="1"/>
</dbReference>
<dbReference type="GO" id="GO:0003677">
    <property type="term" value="F:DNA binding"/>
    <property type="evidence" value="ECO:0007669"/>
    <property type="project" value="UniProtKB-KW"/>
</dbReference>
<accession>A0A8X7MP43</accession>
<dbReference type="PANTHER" id="PTHR34605:SF3">
    <property type="entry name" value="P CELL-TYPE AGGLUTINATION PROTEIN MAP4-LIKE-RELATED"/>
    <property type="match status" value="1"/>
</dbReference>
<dbReference type="SUPFAM" id="SSF47823">
    <property type="entry name" value="lambda integrase-like, N-terminal domain"/>
    <property type="match status" value="1"/>
</dbReference>
<evidence type="ECO:0000256" key="1">
    <source>
        <dbReference type="ARBA" id="ARBA00023125"/>
    </source>
</evidence>
<evidence type="ECO:0000313" key="4">
    <source>
        <dbReference type="EMBL" id="KAE8243501.1"/>
    </source>
</evidence>
<dbReference type="InterPro" id="IPR011010">
    <property type="entry name" value="DNA_brk_join_enz"/>
</dbReference>
<evidence type="ECO:0008006" key="6">
    <source>
        <dbReference type="Google" id="ProtNLM"/>
    </source>
</evidence>
<dbReference type="Proteomes" id="UP000077684">
    <property type="component" value="Unassembled WGS sequence"/>
</dbReference>
<evidence type="ECO:0000313" key="5">
    <source>
        <dbReference type="Proteomes" id="UP000077684"/>
    </source>
</evidence>
<evidence type="ECO:0000256" key="3">
    <source>
        <dbReference type="SAM" id="MobiDB-lite"/>
    </source>
</evidence>
<dbReference type="Gene3D" id="1.10.443.10">
    <property type="entry name" value="Intergrase catalytic core"/>
    <property type="match status" value="1"/>
</dbReference>
<protein>
    <recommendedName>
        <fullName evidence="6">Tyr recombinase domain-containing protein</fullName>
    </recommendedName>
</protein>
<comment type="caution">
    <text evidence="4">The sequence shown here is derived from an EMBL/GenBank/DDBJ whole genome shotgun (WGS) entry which is preliminary data.</text>
</comment>
<evidence type="ECO:0000256" key="2">
    <source>
        <dbReference type="ARBA" id="ARBA00023172"/>
    </source>
</evidence>